<feature type="region of interest" description="Disordered" evidence="2">
    <location>
        <begin position="466"/>
        <end position="486"/>
    </location>
</feature>
<sequence>MKSRNGPELFFVCAFVCRIREWGTVSSTFPDGTVYMCVSPKEGLLAVGSESGRIHVIAFSSSPSPFVHLLTRDSRKLSKVTCLAWSTDSKTLYSGHVNGLILAHHTGANYFFRSSCTTLATFNDGDIVQLDVNSSKVLVSTQRASYICDIDGKNIIQIGKKIRNGPMGACFFPSGTKNFIETVDGFVLAARPNGRVWESNFAGVVYSDLMVMVTFFQTEMILLRIKCWHYSAKALGEKYPSYFCANVPFVLSVFGSYLVIFDVEQSKIVLLNISCWCVCGPDVFVLLRGASIPRKYTLCCRTTVLKRLLAKSLFTQSADFILHFKTCFWPNDLVSIAVDSLPQVSKEAEVERLRLELSKLLQRQNNLLLDVTNEFEGAQSITENPSVSRHENSGSDCGGVKTTAGTTKDSRCQIDESDSLKTLLQLESNQEIEAVQFVPTITVGNAAKSLAQLAISTPTSFSCFEPTGNGNASTPKDNSTMPRRFGPNIVKTVRPYKVKISLLSEVAVRKDISEESKNQINANNLSSISSVPVEKESMVPLHDNENNVEAHWVIDRLVNLQSEIGQGHDSLDLTPENVHPNRKKTLERCLSVDEDRLLHILFGSCFMLSDEDVCRNCSSSPDGAHSTAVSENDAKYPNKIRTFDHESSCDKYQEMLSVMDWLLDLDARVIMAIASLVIGYQELISLVKESPSLLSSLLPEHWSALTFLCVRDQAMKKNEVSAKVISDILHSFSLDRFVNVDYSNTVVLGKLGGIKKQMPMYSWIIDCNKCCFTPINKIIQTKRRSEM</sequence>
<dbReference type="InterPro" id="IPR015943">
    <property type="entry name" value="WD40/YVTN_repeat-like_dom_sf"/>
</dbReference>
<keyword evidence="5" id="KW-1185">Reference proteome</keyword>
<dbReference type="Proteomes" id="UP000267027">
    <property type="component" value="Unassembled WGS sequence"/>
</dbReference>
<dbReference type="WBParaSite" id="ACOC_0000544401-mRNA-1">
    <property type="protein sequence ID" value="ACOC_0000544401-mRNA-1"/>
    <property type="gene ID" value="ACOC_0000544401"/>
</dbReference>
<accession>A0A158PGP5</accession>
<name>A0A158PGP5_ANGCS</name>
<reference evidence="6" key="1">
    <citation type="submission" date="2016-04" db="UniProtKB">
        <authorList>
            <consortium name="WormBaseParasite"/>
        </authorList>
    </citation>
    <scope>IDENTIFICATION</scope>
</reference>
<dbReference type="Pfam" id="PF23756">
    <property type="entry name" value="Beta-prop_HPS5"/>
    <property type="match status" value="1"/>
</dbReference>
<dbReference type="STRING" id="334426.A0A158PGP5"/>
<feature type="domain" description="HPS5-like beta-propeller" evidence="3">
    <location>
        <begin position="36"/>
        <end position="287"/>
    </location>
</feature>
<dbReference type="AlphaFoldDB" id="A0A158PGP5"/>
<protein>
    <submittedName>
        <fullName evidence="6">WD repeat-containing protein CG11141</fullName>
    </submittedName>
</protein>
<feature type="region of interest" description="Disordered" evidence="2">
    <location>
        <begin position="380"/>
        <end position="410"/>
    </location>
</feature>
<reference evidence="4 5" key="2">
    <citation type="submission" date="2018-11" db="EMBL/GenBank/DDBJ databases">
        <authorList>
            <consortium name="Pathogen Informatics"/>
        </authorList>
    </citation>
    <scope>NUCLEOTIDE SEQUENCE [LARGE SCALE GENOMIC DNA]</scope>
    <source>
        <strain evidence="4 5">Costa Rica</strain>
    </source>
</reference>
<dbReference type="GO" id="GO:0048066">
    <property type="term" value="P:developmental pigmentation"/>
    <property type="evidence" value="ECO:0007669"/>
    <property type="project" value="TreeGrafter"/>
</dbReference>
<gene>
    <name evidence="4" type="ORF">ACOC_LOCUS5445</name>
</gene>
<evidence type="ECO:0000313" key="5">
    <source>
        <dbReference type="Proteomes" id="UP000267027"/>
    </source>
</evidence>
<evidence type="ECO:0000256" key="1">
    <source>
        <dbReference type="SAM" id="Coils"/>
    </source>
</evidence>
<dbReference type="EMBL" id="UYYA01003872">
    <property type="protein sequence ID" value="VDM57030.1"/>
    <property type="molecule type" value="Genomic_DNA"/>
</dbReference>
<evidence type="ECO:0000259" key="3">
    <source>
        <dbReference type="Pfam" id="PF23756"/>
    </source>
</evidence>
<dbReference type="GO" id="GO:0005737">
    <property type="term" value="C:cytoplasm"/>
    <property type="evidence" value="ECO:0007669"/>
    <property type="project" value="TreeGrafter"/>
</dbReference>
<proteinExistence type="predicted"/>
<evidence type="ECO:0000256" key="2">
    <source>
        <dbReference type="SAM" id="MobiDB-lite"/>
    </source>
</evidence>
<dbReference type="PANTHER" id="PTHR23287:SF18">
    <property type="entry name" value="BLOC-2 COMPLEX MEMBER HPS5"/>
    <property type="match status" value="1"/>
</dbReference>
<evidence type="ECO:0000313" key="6">
    <source>
        <dbReference type="WBParaSite" id="ACOC_0000544401-mRNA-1"/>
    </source>
</evidence>
<keyword evidence="1" id="KW-0175">Coiled coil</keyword>
<feature type="coiled-coil region" evidence="1">
    <location>
        <begin position="343"/>
        <end position="370"/>
    </location>
</feature>
<feature type="compositionally biased region" description="Polar residues" evidence="2">
    <location>
        <begin position="466"/>
        <end position="481"/>
    </location>
</feature>
<dbReference type="OrthoDB" id="19493at2759"/>
<evidence type="ECO:0000313" key="4">
    <source>
        <dbReference type="EMBL" id="VDM57030.1"/>
    </source>
</evidence>
<dbReference type="Gene3D" id="2.130.10.10">
    <property type="entry name" value="YVTN repeat-like/Quinoprotein amine dehydrogenase"/>
    <property type="match status" value="1"/>
</dbReference>
<dbReference type="InterPro" id="IPR056499">
    <property type="entry name" value="Beta-prop_HPS5-like"/>
</dbReference>
<organism evidence="6">
    <name type="scientific">Angiostrongylus costaricensis</name>
    <name type="common">Nematode worm</name>
    <dbReference type="NCBI Taxonomy" id="334426"/>
    <lineage>
        <taxon>Eukaryota</taxon>
        <taxon>Metazoa</taxon>
        <taxon>Ecdysozoa</taxon>
        <taxon>Nematoda</taxon>
        <taxon>Chromadorea</taxon>
        <taxon>Rhabditida</taxon>
        <taxon>Rhabditina</taxon>
        <taxon>Rhabditomorpha</taxon>
        <taxon>Strongyloidea</taxon>
        <taxon>Metastrongylidae</taxon>
        <taxon>Angiostrongylus</taxon>
    </lineage>
</organism>
<dbReference type="SUPFAM" id="SSF69322">
    <property type="entry name" value="Tricorn protease domain 2"/>
    <property type="match status" value="1"/>
</dbReference>
<dbReference type="PANTHER" id="PTHR23287">
    <property type="entry name" value="RUBY-EYE2-LIKE PROTEIN"/>
    <property type="match status" value="1"/>
</dbReference>